<dbReference type="PANTHER" id="PTHR11610:SF37">
    <property type="entry name" value="GH01208P"/>
    <property type="match status" value="1"/>
</dbReference>
<comment type="catalytic activity">
    <reaction evidence="1">
        <text>a 1,2-diacyl-sn-glycero-3-phosphocholine + H2O = a 2-acyl-sn-glycero-3-phosphocholine + a fatty acid + H(+)</text>
        <dbReference type="Rhea" id="RHEA:18689"/>
        <dbReference type="ChEBI" id="CHEBI:15377"/>
        <dbReference type="ChEBI" id="CHEBI:15378"/>
        <dbReference type="ChEBI" id="CHEBI:28868"/>
        <dbReference type="ChEBI" id="CHEBI:57643"/>
        <dbReference type="ChEBI" id="CHEBI:57875"/>
        <dbReference type="EC" id="3.1.1.32"/>
    </reaction>
</comment>
<keyword evidence="7" id="KW-1015">Disulfide bond</keyword>
<evidence type="ECO:0000256" key="7">
    <source>
        <dbReference type="ARBA" id="ARBA00023157"/>
    </source>
</evidence>
<feature type="domain" description="Lipase" evidence="10">
    <location>
        <begin position="50"/>
        <end position="265"/>
    </location>
</feature>
<evidence type="ECO:0000256" key="3">
    <source>
        <dbReference type="ARBA" id="ARBA00010701"/>
    </source>
</evidence>
<evidence type="ECO:0000313" key="11">
    <source>
        <dbReference type="Proteomes" id="UP000694866"/>
    </source>
</evidence>
<dbReference type="InterPro" id="IPR000734">
    <property type="entry name" value="TAG_lipase"/>
</dbReference>
<feature type="chain" id="PRO_5040482349" description="phospholipase A1" evidence="9">
    <location>
        <begin position="20"/>
        <end position="317"/>
    </location>
</feature>
<dbReference type="GeneID" id="105273124"/>
<keyword evidence="11" id="KW-1185">Reference proteome</keyword>
<dbReference type="Proteomes" id="UP000694866">
    <property type="component" value="Unplaced"/>
</dbReference>
<dbReference type="GO" id="GO:0008970">
    <property type="term" value="F:phospholipase A1 activity"/>
    <property type="evidence" value="ECO:0007669"/>
    <property type="project" value="UniProtKB-EC"/>
</dbReference>
<evidence type="ECO:0000313" key="12">
    <source>
        <dbReference type="RefSeq" id="XP_011313672.1"/>
    </source>
</evidence>
<comment type="subcellular location">
    <subcellularLocation>
        <location evidence="2">Secreted</location>
    </subcellularLocation>
</comment>
<dbReference type="RefSeq" id="XP_011313672.1">
    <property type="nucleotide sequence ID" value="XM_011315370.1"/>
</dbReference>
<evidence type="ECO:0000256" key="1">
    <source>
        <dbReference type="ARBA" id="ARBA00000111"/>
    </source>
</evidence>
<dbReference type="EC" id="3.1.1.32" evidence="4"/>
<dbReference type="GO" id="GO:0005615">
    <property type="term" value="C:extracellular space"/>
    <property type="evidence" value="ECO:0007669"/>
    <property type="project" value="TreeGrafter"/>
</dbReference>
<evidence type="ECO:0000256" key="9">
    <source>
        <dbReference type="SAM" id="SignalP"/>
    </source>
</evidence>
<dbReference type="SUPFAM" id="SSF53474">
    <property type="entry name" value="alpha/beta-Hydrolases"/>
    <property type="match status" value="1"/>
</dbReference>
<keyword evidence="5" id="KW-0964">Secreted</keyword>
<keyword evidence="9" id="KW-0732">Signal</keyword>
<proteinExistence type="inferred from homology"/>
<dbReference type="CDD" id="cd00707">
    <property type="entry name" value="Pancreat_lipase_like"/>
    <property type="match status" value="1"/>
</dbReference>
<dbReference type="InterPro" id="IPR029058">
    <property type="entry name" value="AB_hydrolase_fold"/>
</dbReference>
<evidence type="ECO:0000256" key="4">
    <source>
        <dbReference type="ARBA" id="ARBA00013179"/>
    </source>
</evidence>
<dbReference type="PRINTS" id="PR00821">
    <property type="entry name" value="TAGLIPASE"/>
</dbReference>
<gene>
    <name evidence="12" type="primary">LOC105273124</name>
</gene>
<name>A0A9R1TQT5_9HYME</name>
<evidence type="ECO:0000259" key="10">
    <source>
        <dbReference type="Pfam" id="PF00151"/>
    </source>
</evidence>
<dbReference type="Pfam" id="PF00151">
    <property type="entry name" value="Lipase"/>
    <property type="match status" value="1"/>
</dbReference>
<evidence type="ECO:0000256" key="6">
    <source>
        <dbReference type="ARBA" id="ARBA00022801"/>
    </source>
</evidence>
<reference evidence="12" key="1">
    <citation type="submission" date="2025-08" db="UniProtKB">
        <authorList>
            <consortium name="RefSeq"/>
        </authorList>
    </citation>
    <scope>IDENTIFICATION</scope>
    <source>
        <strain evidence="12">USDA-PBARC FA_bdor</strain>
        <tissue evidence="12">Whole organism</tissue>
    </source>
</reference>
<accession>A0A9R1TQT5</accession>
<organism evidence="11 12">
    <name type="scientific">Fopius arisanus</name>
    <dbReference type="NCBI Taxonomy" id="64838"/>
    <lineage>
        <taxon>Eukaryota</taxon>
        <taxon>Metazoa</taxon>
        <taxon>Ecdysozoa</taxon>
        <taxon>Arthropoda</taxon>
        <taxon>Hexapoda</taxon>
        <taxon>Insecta</taxon>
        <taxon>Pterygota</taxon>
        <taxon>Neoptera</taxon>
        <taxon>Endopterygota</taxon>
        <taxon>Hymenoptera</taxon>
        <taxon>Apocrita</taxon>
        <taxon>Ichneumonoidea</taxon>
        <taxon>Braconidae</taxon>
        <taxon>Opiinae</taxon>
        <taxon>Fopius</taxon>
    </lineage>
</organism>
<dbReference type="OrthoDB" id="199913at2759"/>
<dbReference type="AlphaFoldDB" id="A0A9R1TQT5"/>
<dbReference type="PANTHER" id="PTHR11610">
    <property type="entry name" value="LIPASE"/>
    <property type="match status" value="1"/>
</dbReference>
<dbReference type="InterPro" id="IPR013818">
    <property type="entry name" value="Lipase"/>
</dbReference>
<sequence>MMTLSLLLVALASVDAVAAATTKFERIFLRVFLRENSYRDAPVASVSDLIPHFDINKKTVFYIHGFSESVNSSSVMTIVSAYLKRDDHNVVAIDWSELAAGNYMEVISHVEEVGNSISRGINELVKGGISPLRIHVVGHSMGAHVAGNVGRKIGFLLPRITGLDPAGPFFNFFNERLTRSDAKLVDIIHTDAGFYGIARPSGTVEFWPNGGTRLQPGCPSNSRVYTKEDFCSHHRSYVYYAESLLNENAFLSTECSSESGTFERNGNGKSIPMGYATPPDTIGSYCLVTGTKEPFGLAAKGELQAPDPTSQLLPIAS</sequence>
<dbReference type="GO" id="GO:0017171">
    <property type="term" value="F:serine hydrolase activity"/>
    <property type="evidence" value="ECO:0007669"/>
    <property type="project" value="TreeGrafter"/>
</dbReference>
<evidence type="ECO:0000256" key="2">
    <source>
        <dbReference type="ARBA" id="ARBA00004613"/>
    </source>
</evidence>
<evidence type="ECO:0000256" key="8">
    <source>
        <dbReference type="RuleBase" id="RU004262"/>
    </source>
</evidence>
<keyword evidence="6" id="KW-0378">Hydrolase</keyword>
<comment type="similarity">
    <text evidence="3 8">Belongs to the AB hydrolase superfamily. Lipase family.</text>
</comment>
<feature type="signal peptide" evidence="9">
    <location>
        <begin position="1"/>
        <end position="19"/>
    </location>
</feature>
<dbReference type="KEGG" id="fas:105273124"/>
<protein>
    <recommendedName>
        <fullName evidence="4">phospholipase A1</fullName>
        <ecNumber evidence="4">3.1.1.32</ecNumber>
    </recommendedName>
</protein>
<dbReference type="InterPro" id="IPR033906">
    <property type="entry name" value="Lipase_N"/>
</dbReference>
<dbReference type="GO" id="GO:0016042">
    <property type="term" value="P:lipid catabolic process"/>
    <property type="evidence" value="ECO:0007669"/>
    <property type="project" value="TreeGrafter"/>
</dbReference>
<evidence type="ECO:0000256" key="5">
    <source>
        <dbReference type="ARBA" id="ARBA00022525"/>
    </source>
</evidence>
<dbReference type="Gene3D" id="3.40.50.1820">
    <property type="entry name" value="alpha/beta hydrolase"/>
    <property type="match status" value="1"/>
</dbReference>